<dbReference type="Gene3D" id="2.160.20.10">
    <property type="entry name" value="Single-stranded right-handed beta-helix, Pectin lyase-like"/>
    <property type="match status" value="1"/>
</dbReference>
<dbReference type="AlphaFoldDB" id="A0A1B9AMZ7"/>
<accession>A0A1B9AMZ7</accession>
<keyword evidence="3" id="KW-1185">Reference proteome</keyword>
<protein>
    <submittedName>
        <fullName evidence="2">Pectate lyase</fullName>
    </submittedName>
</protein>
<dbReference type="Pfam" id="PF12708">
    <property type="entry name" value="Pect-lyase_RHGA_epim"/>
    <property type="match status" value="1"/>
</dbReference>
<evidence type="ECO:0000313" key="3">
    <source>
        <dbReference type="Proteomes" id="UP000092578"/>
    </source>
</evidence>
<proteinExistence type="predicted"/>
<dbReference type="SUPFAM" id="SSF51126">
    <property type="entry name" value="Pectin lyase-like"/>
    <property type="match status" value="1"/>
</dbReference>
<gene>
    <name evidence="2" type="ORF">A8F95_10825</name>
</gene>
<dbReference type="GO" id="GO:0016829">
    <property type="term" value="F:lyase activity"/>
    <property type="evidence" value="ECO:0007669"/>
    <property type="project" value="UniProtKB-KW"/>
</dbReference>
<dbReference type="InterPro" id="IPR012334">
    <property type="entry name" value="Pectin_lyas_fold"/>
</dbReference>
<evidence type="ECO:0000259" key="1">
    <source>
        <dbReference type="Pfam" id="PF12708"/>
    </source>
</evidence>
<sequence length="560" mass="62230">MFHLSKNHDPAKNDQLISQFFSREPSIKQIVQETNNLFTQCKKHYPIPSNIETPRSLSIGRFFQKAASFFINLLLPSERSRPAASSETLVDEAGNVFPAWKKLLDKEYETFTKQVTREVNIEQFGAVGDGVTDCTEAFRKAIGKGKVKVHIPKGVFIVKEIRLPSFTYLVGADKDRTILKLHDKAPKSSWLITNSDHKKGNHHLSVENMTLDWNVERLGDIPRTSTGGNRSSCLTYAHVTYGWVKRVKAINPGLHCFDVSSTKYSYSGDGTRARGGSKYVWLDHLQGYGFGDDGITTHHSDFIFISNSHMCDPSGKAHKEGFSNSNGIEVDDGSRNVWLLNNSTTRCFGGVEIKAHETSSAANNVHIIGHVSVNDNRSFNFRHIGHHSAADPESLTAYNITAARLVSIAPIRTELYRESKPRALVVSAYKNVIINHFAVIGDPNYDYEQQPVIAIQYRSRNVHLHHVQIKDFKTAGVDIKIFGGGQRADDVHIKNVVIDQSARTGIFIGAGIERVSVYNVTAKAEEGLCGCQADTPSARFKNIMAKGYKVALSEAASKQK</sequence>
<reference evidence="3" key="1">
    <citation type="submission" date="2016-05" db="EMBL/GenBank/DDBJ databases">
        <authorList>
            <person name="Liu B."/>
            <person name="Wang J."/>
            <person name="Zhu Y."/>
            <person name="Liu G."/>
            <person name="Chen Q."/>
            <person name="Chen Z."/>
            <person name="Lan J."/>
            <person name="Che J."/>
            <person name="Ge C."/>
            <person name="Shi H."/>
            <person name="Pan Z."/>
            <person name="Liu X."/>
        </authorList>
    </citation>
    <scope>NUCLEOTIDE SEQUENCE [LARGE SCALE GENOMIC DNA]</scope>
    <source>
        <strain evidence="3">FJAT-27215</strain>
    </source>
</reference>
<dbReference type="InterPro" id="IPR006626">
    <property type="entry name" value="PbH1"/>
</dbReference>
<keyword evidence="2" id="KW-0456">Lyase</keyword>
<comment type="caution">
    <text evidence="2">The sequence shown here is derived from an EMBL/GenBank/DDBJ whole genome shotgun (WGS) entry which is preliminary data.</text>
</comment>
<organism evidence="2 3">
    <name type="scientific">Pseudobacillus wudalianchiensis</name>
    <dbReference type="NCBI Taxonomy" id="1743143"/>
    <lineage>
        <taxon>Bacteria</taxon>
        <taxon>Bacillati</taxon>
        <taxon>Bacillota</taxon>
        <taxon>Bacilli</taxon>
        <taxon>Bacillales</taxon>
        <taxon>Bacillaceae</taxon>
        <taxon>Pseudobacillus</taxon>
    </lineage>
</organism>
<dbReference type="Proteomes" id="UP000092578">
    <property type="component" value="Unassembled WGS sequence"/>
</dbReference>
<dbReference type="RefSeq" id="WP_065411133.1">
    <property type="nucleotide sequence ID" value="NZ_MAYT01000027.1"/>
</dbReference>
<name>A0A1B9AMZ7_9BACI</name>
<dbReference type="InterPro" id="IPR024535">
    <property type="entry name" value="RHGA/B-epi-like_pectate_lyase"/>
</dbReference>
<feature type="domain" description="Rhamnogalacturonase A/B/Epimerase-like pectate lyase" evidence="1">
    <location>
        <begin position="119"/>
        <end position="350"/>
    </location>
</feature>
<dbReference type="InterPro" id="IPR011050">
    <property type="entry name" value="Pectin_lyase_fold/virulence"/>
</dbReference>
<evidence type="ECO:0000313" key="2">
    <source>
        <dbReference type="EMBL" id="OCA85165.1"/>
    </source>
</evidence>
<dbReference type="SMART" id="SM00710">
    <property type="entry name" value="PbH1"/>
    <property type="match status" value="6"/>
</dbReference>
<dbReference type="EMBL" id="MAYT01000027">
    <property type="protein sequence ID" value="OCA85165.1"/>
    <property type="molecule type" value="Genomic_DNA"/>
</dbReference>